<accession>A0AAV2SKL4</accession>
<evidence type="ECO:0008006" key="3">
    <source>
        <dbReference type="Google" id="ProtNLM"/>
    </source>
</evidence>
<sequence length="114" mass="12110">MAVSELTFLFSMSAPASIIIRVMSAWFPMAALMSAVRSPSDGFCQDGSPPALRADTTADLSPESAAFHSSRLMSLFTAIEAPQMKMSASICLKLSIVDSAALHLTWVVNKGQGK</sequence>
<organism evidence="1 2">
    <name type="scientific">Meganyctiphanes norvegica</name>
    <name type="common">Northern krill</name>
    <name type="synonym">Thysanopoda norvegica</name>
    <dbReference type="NCBI Taxonomy" id="48144"/>
    <lineage>
        <taxon>Eukaryota</taxon>
        <taxon>Metazoa</taxon>
        <taxon>Ecdysozoa</taxon>
        <taxon>Arthropoda</taxon>
        <taxon>Crustacea</taxon>
        <taxon>Multicrustacea</taxon>
        <taxon>Malacostraca</taxon>
        <taxon>Eumalacostraca</taxon>
        <taxon>Eucarida</taxon>
        <taxon>Euphausiacea</taxon>
        <taxon>Euphausiidae</taxon>
        <taxon>Meganyctiphanes</taxon>
    </lineage>
</organism>
<dbReference type="EMBL" id="CAXKWB010070939">
    <property type="protein sequence ID" value="CAL4194643.1"/>
    <property type="molecule type" value="Genomic_DNA"/>
</dbReference>
<proteinExistence type="predicted"/>
<dbReference type="AlphaFoldDB" id="A0AAV2SKL4"/>
<evidence type="ECO:0000313" key="1">
    <source>
        <dbReference type="EMBL" id="CAL4194643.1"/>
    </source>
</evidence>
<keyword evidence="2" id="KW-1185">Reference proteome</keyword>
<comment type="caution">
    <text evidence="1">The sequence shown here is derived from an EMBL/GenBank/DDBJ whole genome shotgun (WGS) entry which is preliminary data.</text>
</comment>
<name>A0AAV2SKL4_MEGNR</name>
<protein>
    <recommendedName>
        <fullName evidence="3">Secreted protein</fullName>
    </recommendedName>
</protein>
<dbReference type="Proteomes" id="UP001497623">
    <property type="component" value="Unassembled WGS sequence"/>
</dbReference>
<reference evidence="1 2" key="1">
    <citation type="submission" date="2024-05" db="EMBL/GenBank/DDBJ databases">
        <authorList>
            <person name="Wallberg A."/>
        </authorList>
    </citation>
    <scope>NUCLEOTIDE SEQUENCE [LARGE SCALE GENOMIC DNA]</scope>
</reference>
<evidence type="ECO:0000313" key="2">
    <source>
        <dbReference type="Proteomes" id="UP001497623"/>
    </source>
</evidence>
<gene>
    <name evidence="1" type="ORF">MNOR_LOCUS36964</name>
</gene>